<gene>
    <name evidence="2" type="ORF">DVH24_010099</name>
</gene>
<dbReference type="PANTHER" id="PTHR23406">
    <property type="entry name" value="MALIC ENZYME-RELATED"/>
    <property type="match status" value="1"/>
</dbReference>
<evidence type="ECO:0000313" key="2">
    <source>
        <dbReference type="EMBL" id="RXH97774.1"/>
    </source>
</evidence>
<dbReference type="SUPFAM" id="SSF53223">
    <property type="entry name" value="Aminoacid dehydrogenase-like, N-terminal domain"/>
    <property type="match status" value="1"/>
</dbReference>
<accession>A0A498JVD4</accession>
<dbReference type="GO" id="GO:0006108">
    <property type="term" value="P:malate metabolic process"/>
    <property type="evidence" value="ECO:0007669"/>
    <property type="project" value="TreeGrafter"/>
</dbReference>
<evidence type="ECO:0000256" key="1">
    <source>
        <dbReference type="SAM" id="MobiDB-lite"/>
    </source>
</evidence>
<feature type="region of interest" description="Disordered" evidence="1">
    <location>
        <begin position="171"/>
        <end position="195"/>
    </location>
</feature>
<dbReference type="Gene3D" id="1.20.1370.30">
    <property type="match status" value="1"/>
</dbReference>
<dbReference type="Proteomes" id="UP000290289">
    <property type="component" value="Chromosome 5"/>
</dbReference>
<organism evidence="2 3">
    <name type="scientific">Malus domestica</name>
    <name type="common">Apple</name>
    <name type="synonym">Pyrus malus</name>
    <dbReference type="NCBI Taxonomy" id="3750"/>
    <lineage>
        <taxon>Eukaryota</taxon>
        <taxon>Viridiplantae</taxon>
        <taxon>Streptophyta</taxon>
        <taxon>Embryophyta</taxon>
        <taxon>Tracheophyta</taxon>
        <taxon>Spermatophyta</taxon>
        <taxon>Magnoliopsida</taxon>
        <taxon>eudicotyledons</taxon>
        <taxon>Gunneridae</taxon>
        <taxon>Pentapetalae</taxon>
        <taxon>rosids</taxon>
        <taxon>fabids</taxon>
        <taxon>Rosales</taxon>
        <taxon>Rosaceae</taxon>
        <taxon>Amygdaloideae</taxon>
        <taxon>Maleae</taxon>
        <taxon>Malus</taxon>
    </lineage>
</organism>
<dbReference type="PANTHER" id="PTHR23406:SF89">
    <property type="entry name" value="NADP-DEPENDENT MALIC ENZYME 1"/>
    <property type="match status" value="1"/>
</dbReference>
<dbReference type="AlphaFoldDB" id="A0A498JVD4"/>
<evidence type="ECO:0000313" key="3">
    <source>
        <dbReference type="Proteomes" id="UP000290289"/>
    </source>
</evidence>
<dbReference type="Pfam" id="PF17181">
    <property type="entry name" value="EPF"/>
    <property type="match status" value="1"/>
</dbReference>
<dbReference type="GO" id="GO:0004473">
    <property type="term" value="F:malate dehydrogenase (decarboxylating) (NADP+) activity"/>
    <property type="evidence" value="ECO:0007669"/>
    <property type="project" value="TreeGrafter"/>
</dbReference>
<name>A0A498JVD4_MALDO</name>
<sequence>MVSKVKDSMVEIDPKSTIGGGVEDVYGEDTTTEDQLVTPWTYSIASGYSLLRDPQYNKGLAFTKKENDAHYLRGLLPPTTVSQQLQAPFEEGKEHSQTVSTSRLWKEHLGLPRRIHVSRVCRALRLRQSHALHSRLAWSRDGHTVPLPPPPPQPPLYKAINCHHNPHFSPVHLSLNGSNQSNPTRRGWASSSSLSRCKRASIGPTLERVVTHQKIRLGSSPPSCRSKCGSCSPCKVEKKREKNKQKQKQKQSRKERRKEKRRNRNKSKSKAESKRR</sequence>
<dbReference type="EMBL" id="RDQH01000331">
    <property type="protein sequence ID" value="RXH97774.1"/>
    <property type="molecule type" value="Genomic_DNA"/>
</dbReference>
<reference evidence="2 3" key="1">
    <citation type="submission" date="2018-10" db="EMBL/GenBank/DDBJ databases">
        <title>A high-quality apple genome assembly.</title>
        <authorList>
            <person name="Hu J."/>
        </authorList>
    </citation>
    <scope>NUCLEOTIDE SEQUENCE [LARGE SCALE GENOMIC DNA]</scope>
    <source>
        <strain evidence="3">cv. HFTH1</strain>
        <tissue evidence="2">Young leaf</tissue>
    </source>
</reference>
<feature type="compositionally biased region" description="Basic residues" evidence="1">
    <location>
        <begin position="241"/>
        <end position="268"/>
    </location>
</feature>
<dbReference type="STRING" id="3750.A0A498JVD4"/>
<dbReference type="GO" id="GO:0009507">
    <property type="term" value="C:chloroplast"/>
    <property type="evidence" value="ECO:0007669"/>
    <property type="project" value="TreeGrafter"/>
</dbReference>
<feature type="region of interest" description="Disordered" evidence="1">
    <location>
        <begin position="216"/>
        <end position="276"/>
    </location>
</feature>
<comment type="caution">
    <text evidence="2">The sequence shown here is derived from an EMBL/GenBank/DDBJ whole genome shotgun (WGS) entry which is preliminary data.</text>
</comment>
<proteinExistence type="predicted"/>
<dbReference type="InterPro" id="IPR046346">
    <property type="entry name" value="Aminoacid_DH-like_N_sf"/>
</dbReference>
<keyword evidence="3" id="KW-1185">Reference proteome</keyword>
<protein>
    <submittedName>
        <fullName evidence="2">Uncharacterized protein</fullName>
    </submittedName>
</protein>
<feature type="compositionally biased region" description="Polar residues" evidence="1">
    <location>
        <begin position="175"/>
        <end position="184"/>
    </location>
</feature>